<dbReference type="Gene3D" id="1.10.357.10">
    <property type="entry name" value="Tetracycline Repressor, domain 2"/>
    <property type="match status" value="1"/>
</dbReference>
<organism evidence="6 7">
    <name type="scientific">Nocardia colli</name>
    <dbReference type="NCBI Taxonomy" id="2545717"/>
    <lineage>
        <taxon>Bacteria</taxon>
        <taxon>Bacillati</taxon>
        <taxon>Actinomycetota</taxon>
        <taxon>Actinomycetes</taxon>
        <taxon>Mycobacteriales</taxon>
        <taxon>Nocardiaceae</taxon>
        <taxon>Nocardia</taxon>
    </lineage>
</organism>
<dbReference type="InterPro" id="IPR001647">
    <property type="entry name" value="HTH_TetR"/>
</dbReference>
<dbReference type="SUPFAM" id="SSF48498">
    <property type="entry name" value="Tetracyclin repressor-like, C-terminal domain"/>
    <property type="match status" value="1"/>
</dbReference>
<dbReference type="Pfam" id="PF02909">
    <property type="entry name" value="TetR_C_1"/>
    <property type="match status" value="1"/>
</dbReference>
<dbReference type="EMBL" id="VXLC01000003">
    <property type="protein sequence ID" value="KAA8889042.1"/>
    <property type="molecule type" value="Genomic_DNA"/>
</dbReference>
<evidence type="ECO:0000313" key="7">
    <source>
        <dbReference type="Proteomes" id="UP000323876"/>
    </source>
</evidence>
<evidence type="ECO:0000256" key="1">
    <source>
        <dbReference type="ARBA" id="ARBA00023015"/>
    </source>
</evidence>
<comment type="caution">
    <text evidence="6">The sequence shown here is derived from an EMBL/GenBank/DDBJ whole genome shotgun (WGS) entry which is preliminary data.</text>
</comment>
<keyword evidence="7" id="KW-1185">Reference proteome</keyword>
<dbReference type="GO" id="GO:0000976">
    <property type="term" value="F:transcription cis-regulatory region binding"/>
    <property type="evidence" value="ECO:0007669"/>
    <property type="project" value="TreeGrafter"/>
</dbReference>
<dbReference type="SUPFAM" id="SSF46689">
    <property type="entry name" value="Homeodomain-like"/>
    <property type="match status" value="1"/>
</dbReference>
<gene>
    <name evidence="6" type="ORF">F3087_08625</name>
</gene>
<dbReference type="AlphaFoldDB" id="A0A5N0EID7"/>
<dbReference type="RefSeq" id="WP_150401317.1">
    <property type="nucleotide sequence ID" value="NZ_VXLC01000003.1"/>
</dbReference>
<keyword evidence="2 4" id="KW-0238">DNA-binding</keyword>
<evidence type="ECO:0000256" key="4">
    <source>
        <dbReference type="PROSITE-ProRule" id="PRU00335"/>
    </source>
</evidence>
<keyword evidence="1" id="KW-0805">Transcription regulation</keyword>
<protein>
    <submittedName>
        <fullName evidence="6">TetR/AcrR family transcriptional regulator</fullName>
    </submittedName>
</protein>
<feature type="domain" description="HTH tetR-type" evidence="5">
    <location>
        <begin position="16"/>
        <end position="76"/>
    </location>
</feature>
<evidence type="ECO:0000256" key="2">
    <source>
        <dbReference type="ARBA" id="ARBA00023125"/>
    </source>
</evidence>
<dbReference type="GO" id="GO:0045892">
    <property type="term" value="P:negative regulation of DNA-templated transcription"/>
    <property type="evidence" value="ECO:0007669"/>
    <property type="project" value="InterPro"/>
</dbReference>
<name>A0A5N0EID7_9NOCA</name>
<dbReference type="InterPro" id="IPR050109">
    <property type="entry name" value="HTH-type_TetR-like_transc_reg"/>
</dbReference>
<evidence type="ECO:0000313" key="6">
    <source>
        <dbReference type="EMBL" id="KAA8889042.1"/>
    </source>
</evidence>
<feature type="DNA-binding region" description="H-T-H motif" evidence="4">
    <location>
        <begin position="39"/>
        <end position="58"/>
    </location>
</feature>
<dbReference type="InterPro" id="IPR009057">
    <property type="entry name" value="Homeodomain-like_sf"/>
</dbReference>
<sequence>MPRQTDRPGKVGRPPRLSQEAIVAAADQVLRTEGADSLSMRRVAKELGSTPMALYHHVRDKDELLLLLLESHAQHIPQREFPDDPRERLLEAAFTLYEGLAERLWIIEVLASDPVVVPAAMGMVEMIIAAAVDYGCTVEEAVDVYRAIWYFIVGDLLIRASRDRRRARLAAASATEAGIDQLDLTELPTLAAIGDKWVETTSRDIHRKGLEAIVNGLLPSR</sequence>
<evidence type="ECO:0000256" key="3">
    <source>
        <dbReference type="ARBA" id="ARBA00023163"/>
    </source>
</evidence>
<dbReference type="PANTHER" id="PTHR30055">
    <property type="entry name" value="HTH-TYPE TRANSCRIPTIONAL REGULATOR RUTR"/>
    <property type="match status" value="1"/>
</dbReference>
<dbReference type="Proteomes" id="UP000323876">
    <property type="component" value="Unassembled WGS sequence"/>
</dbReference>
<dbReference type="GO" id="GO:0003700">
    <property type="term" value="F:DNA-binding transcription factor activity"/>
    <property type="evidence" value="ECO:0007669"/>
    <property type="project" value="TreeGrafter"/>
</dbReference>
<proteinExistence type="predicted"/>
<dbReference type="PANTHER" id="PTHR30055:SF234">
    <property type="entry name" value="HTH-TYPE TRANSCRIPTIONAL REGULATOR BETI"/>
    <property type="match status" value="1"/>
</dbReference>
<keyword evidence="3" id="KW-0804">Transcription</keyword>
<evidence type="ECO:0000259" key="5">
    <source>
        <dbReference type="PROSITE" id="PS50977"/>
    </source>
</evidence>
<dbReference type="Gene3D" id="1.10.10.60">
    <property type="entry name" value="Homeodomain-like"/>
    <property type="match status" value="1"/>
</dbReference>
<dbReference type="InterPro" id="IPR004111">
    <property type="entry name" value="Repressor_TetR_C"/>
</dbReference>
<dbReference type="Pfam" id="PF00440">
    <property type="entry name" value="TetR_N"/>
    <property type="match status" value="1"/>
</dbReference>
<dbReference type="OrthoDB" id="3358037at2"/>
<accession>A0A5N0EID7</accession>
<dbReference type="InterPro" id="IPR036271">
    <property type="entry name" value="Tet_transcr_reg_TetR-rel_C_sf"/>
</dbReference>
<dbReference type="PROSITE" id="PS50977">
    <property type="entry name" value="HTH_TETR_2"/>
    <property type="match status" value="1"/>
</dbReference>
<reference evidence="6 7" key="1">
    <citation type="submission" date="2019-09" db="EMBL/GenBank/DDBJ databases">
        <authorList>
            <person name="Wang X."/>
        </authorList>
    </citation>
    <scope>NUCLEOTIDE SEQUENCE [LARGE SCALE GENOMIC DNA]</scope>
    <source>
        <strain evidence="6 7">CICC 11023</strain>
    </source>
</reference>